<dbReference type="EMBL" id="AODG01000011">
    <property type="protein sequence ID" value="EUJ27543.1"/>
    <property type="molecule type" value="Genomic_DNA"/>
</dbReference>
<evidence type="ECO:0000256" key="2">
    <source>
        <dbReference type="ARBA" id="ARBA00022723"/>
    </source>
</evidence>
<comment type="similarity">
    <text evidence="4">Belongs to the SprT family.</text>
</comment>
<feature type="binding site" evidence="4">
    <location>
        <position position="68"/>
    </location>
    <ligand>
        <name>Zn(2+)</name>
        <dbReference type="ChEBI" id="CHEBI:29105"/>
    </ligand>
</feature>
<evidence type="ECO:0000256" key="3">
    <source>
        <dbReference type="ARBA" id="ARBA00022833"/>
    </source>
</evidence>
<feature type="domain" description="SprT-like" evidence="5">
    <location>
        <begin position="5"/>
        <end position="146"/>
    </location>
</feature>
<evidence type="ECO:0000259" key="5">
    <source>
        <dbReference type="SMART" id="SM00731"/>
    </source>
</evidence>
<name>A0A829R6B0_LISGR</name>
<organism evidence="6 7">
    <name type="scientific">Listeria grayi FSL F6-1183</name>
    <dbReference type="NCBI Taxonomy" id="1265827"/>
    <lineage>
        <taxon>Bacteria</taxon>
        <taxon>Bacillati</taxon>
        <taxon>Bacillota</taxon>
        <taxon>Bacilli</taxon>
        <taxon>Bacillales</taxon>
        <taxon>Listeriaceae</taxon>
        <taxon>Listeria</taxon>
    </lineage>
</organism>
<gene>
    <name evidence="6" type="ORF">LMUR_08394</name>
</gene>
<evidence type="ECO:0000313" key="6">
    <source>
        <dbReference type="EMBL" id="EUJ27543.1"/>
    </source>
</evidence>
<protein>
    <recommendedName>
        <fullName evidence="4">Protein SprT-like</fullName>
    </recommendedName>
</protein>
<evidence type="ECO:0000256" key="4">
    <source>
        <dbReference type="HAMAP-Rule" id="MF_00745"/>
    </source>
</evidence>
<keyword evidence="3 4" id="KW-0862">Zinc</keyword>
<comment type="subcellular location">
    <subcellularLocation>
        <location evidence="4">Cytoplasm</location>
    </subcellularLocation>
</comment>
<dbReference type="GO" id="GO:0008270">
    <property type="term" value="F:zinc ion binding"/>
    <property type="evidence" value="ECO:0007669"/>
    <property type="project" value="UniProtKB-UniRule"/>
</dbReference>
<reference evidence="6 7" key="1">
    <citation type="submission" date="2012-12" db="EMBL/GenBank/DDBJ databases">
        <title>Novel taxa of Listeriaceae from agricultural environments in the United States.</title>
        <authorList>
            <person name="den Bakker H.C."/>
            <person name="Allred A."/>
            <person name="Warchocki S."/>
            <person name="Wright E.M."/>
            <person name="Burrell A."/>
            <person name="Nightingale K.K."/>
            <person name="Kephart D."/>
            <person name="Wiedmann M."/>
        </authorList>
    </citation>
    <scope>NUCLEOTIDE SEQUENCE [LARGE SCALE GENOMIC DNA]</scope>
    <source>
        <strain evidence="6 7">FSL F6-1183</strain>
    </source>
</reference>
<dbReference type="AlphaFoldDB" id="A0A829R6B0"/>
<keyword evidence="1 4" id="KW-0963">Cytoplasm</keyword>
<evidence type="ECO:0000313" key="7">
    <source>
        <dbReference type="Proteomes" id="UP000019251"/>
    </source>
</evidence>
<dbReference type="GO" id="GO:0006950">
    <property type="term" value="P:response to stress"/>
    <property type="evidence" value="ECO:0007669"/>
    <property type="project" value="UniProtKB-ARBA"/>
</dbReference>
<accession>A0A829R6B0</accession>
<feature type="active site" evidence="4">
    <location>
        <position position="69"/>
    </location>
</feature>
<keyword evidence="2 4" id="KW-0479">Metal-binding</keyword>
<evidence type="ECO:0000256" key="1">
    <source>
        <dbReference type="ARBA" id="ARBA00022490"/>
    </source>
</evidence>
<dbReference type="NCBIfam" id="NF003339">
    <property type="entry name" value="PRK04351.1"/>
    <property type="match status" value="1"/>
</dbReference>
<comment type="cofactor">
    <cofactor evidence="4">
        <name>Zn(2+)</name>
        <dbReference type="ChEBI" id="CHEBI:29105"/>
    </cofactor>
    <text evidence="4">Binds 1 zinc ion.</text>
</comment>
<feature type="binding site" evidence="4">
    <location>
        <position position="72"/>
    </location>
    <ligand>
        <name>Zn(2+)</name>
        <dbReference type="ChEBI" id="CHEBI:29105"/>
    </ligand>
</feature>
<comment type="caution">
    <text evidence="6">The sequence shown here is derived from an EMBL/GenBank/DDBJ whole genome shotgun (WGS) entry which is preliminary data.</text>
</comment>
<dbReference type="SMART" id="SM00731">
    <property type="entry name" value="SprT"/>
    <property type="match status" value="1"/>
</dbReference>
<proteinExistence type="inferred from homology"/>
<dbReference type="InterPro" id="IPR023524">
    <property type="entry name" value="Uncharacterised_SprT-like"/>
</dbReference>
<sequence length="154" mass="18372">MMTNTELQRHMEAVSLQFFKRPFTHQARFNARLRTTGGRYLLASHAIEMNPKYLNAYGLDYFTAIMRHELCHYHLHLEGKGYQHRDTDFRQLLKEVDAPRFCHALPEEKAGHLYQCLTCKQKIFRQRRFDVKKYRCGNCGGKWKYLQETTIKPS</sequence>
<dbReference type="GO" id="GO:0005737">
    <property type="term" value="C:cytoplasm"/>
    <property type="evidence" value="ECO:0007669"/>
    <property type="project" value="UniProtKB-SubCell"/>
</dbReference>
<dbReference type="Proteomes" id="UP000019251">
    <property type="component" value="Unassembled WGS sequence"/>
</dbReference>
<dbReference type="Pfam" id="PF10263">
    <property type="entry name" value="SprT-like"/>
    <property type="match status" value="1"/>
</dbReference>
<dbReference type="InterPro" id="IPR006640">
    <property type="entry name" value="SprT-like_domain"/>
</dbReference>
<dbReference type="HAMAP" id="MF_00745">
    <property type="entry name" value="SprT_like"/>
    <property type="match status" value="1"/>
</dbReference>